<dbReference type="Proteomes" id="UP000078430">
    <property type="component" value="Plasmid lpE27"/>
</dbReference>
<accession>A0ABM6ARG5</accession>
<gene>
    <name evidence="1" type="ORF">AXX13_E01</name>
</gene>
<reference evidence="1 2" key="6">
    <citation type="journal article" date="1994" name="Mol. Microbiol.">
        <title>Activation of a vmp pseudogene in Borrelia hermsii: an alternate mechanism of antigenic variation during relapsing fever.</title>
        <authorList>
            <person name="Restrepo B.I."/>
            <person name="Carter C.J."/>
            <person name="Barbour A.G."/>
        </authorList>
    </citation>
    <scope>NUCLEOTIDE SEQUENCE [LARGE SCALE GENOMIC DNA]</scope>
    <source>
        <strain evidence="1 2">HS1</strain>
    </source>
</reference>
<evidence type="ECO:0000313" key="2">
    <source>
        <dbReference type="Proteomes" id="UP000078430"/>
    </source>
</evidence>
<keyword evidence="2" id="KW-1185">Reference proteome</keyword>
<reference evidence="1 2" key="1">
    <citation type="journal article" date="1990" name="Mol. Microbiol.">
        <title>The variable antigens Vmp7 and Vmp21 of the relapsing fever bacterium Borrelia hermsii are structurally analogous to the VSG proteins of the African trypanosome.</title>
        <authorList>
            <person name="Burman N."/>
            <person name="Bergstroem S."/>
            <person name="Restrepo B.I."/>
            <person name="Barbour A.G."/>
        </authorList>
    </citation>
    <scope>NUCLEOTIDE SEQUENCE [LARGE SCALE GENOMIC DNA]</scope>
    <source>
        <strain evidence="1 2">HS1</strain>
    </source>
</reference>
<reference evidence="1 2" key="5">
    <citation type="journal article" date="1992" name="Mol. Microbiol.">
        <title>Subtelomeric expression regions of Borrelia hermsii linear plasmids are highly polymorphic.</title>
        <authorList>
            <person name="Restrepo B.I."/>
            <person name="Kitten T."/>
            <person name="Carter C.J."/>
            <person name="Infante D."/>
            <person name="Barbour A.G."/>
        </authorList>
    </citation>
    <scope>NUCLEOTIDE SEQUENCE [LARGE SCALE GENOMIC DNA]</scope>
    <source>
        <strain evidence="1 2">HS1</strain>
    </source>
</reference>
<keyword evidence="1" id="KW-0614">Plasmid</keyword>
<name>A0ABM6ARG5_BORHE</name>
<reference evidence="1 2" key="3">
    <citation type="journal article" date="1991" name="Infect. Immun.">
        <title>Tandem insertion sequence-like elements define the expression site for variable antigen genes of Borrelia hermsii.</title>
        <authorList>
            <person name="Barbour A.G."/>
            <person name="Carter C.J."/>
            <person name="Burman N."/>
            <person name="Freitag C.S."/>
            <person name="Garon C.F."/>
            <person name="Bergstrom S."/>
        </authorList>
    </citation>
    <scope>NUCLEOTIDE SEQUENCE [LARGE SCALE GENOMIC DNA]</scope>
    <source>
        <strain evidence="1 2">HS1</strain>
    </source>
</reference>
<reference evidence="1 2" key="8">
    <citation type="journal article" date="2006" name="Mol. Microbiol.">
        <title>Antigenic variation by Borrelia hermsii occurs through recombination between extragenic repetitive elements on linear plasmids.</title>
        <authorList>
            <person name="Dai Q."/>
            <person name="Restrepo B.I."/>
            <person name="Porcella S.F."/>
            <person name="Raffel S.J."/>
            <person name="Schwan T.G."/>
            <person name="Barbour A.G."/>
        </authorList>
    </citation>
    <scope>NUCLEOTIDE SEQUENCE [LARGE SCALE GENOMIC DNA]</scope>
    <source>
        <strain evidence="1 2">HS1</strain>
    </source>
</reference>
<evidence type="ECO:0000313" key="1">
    <source>
        <dbReference type="EMBL" id="ANA43888.1"/>
    </source>
</evidence>
<reference evidence="1 2" key="2">
    <citation type="journal article" date="1990" name="Proc. Natl. Acad. Sci. U.S.A.">
        <title>Juxtaposition of expressed variable antigen genes with a conserved telomere in the bacterium Borrelia hermsii.</title>
        <authorList>
            <person name="Kitten T."/>
            <person name="Barbour A.G."/>
        </authorList>
    </citation>
    <scope>NUCLEOTIDE SEQUENCE [LARGE SCALE GENOMIC DNA]</scope>
    <source>
        <strain evidence="1 2">HS1</strain>
    </source>
</reference>
<proteinExistence type="predicted"/>
<reference evidence="1 2" key="4">
    <citation type="journal article" date="1991" name="Mol. Microbiol.">
        <title>Variable antigen genes of the relapsing fever agent Borrelia hermsii are activated by promoter addition.</title>
        <authorList>
            <person name="Barbour A.G."/>
            <person name="Burman N."/>
            <person name="Carter C.J."/>
            <person name="Kitten T."/>
            <person name="Bergstroem S."/>
        </authorList>
    </citation>
    <scope>NUCLEOTIDE SEQUENCE [LARGE SCALE GENOMIC DNA]</scope>
    <source>
        <strain evidence="1 2">HS1</strain>
    </source>
</reference>
<organism evidence="1 2">
    <name type="scientific">Borrelia hermsii HS1</name>
    <dbReference type="NCBI Taxonomy" id="1867252"/>
    <lineage>
        <taxon>Bacteria</taxon>
        <taxon>Pseudomonadati</taxon>
        <taxon>Spirochaetota</taxon>
        <taxon>Spirochaetia</taxon>
        <taxon>Spirochaetales</taxon>
        <taxon>Borreliaceae</taxon>
        <taxon>Borrelia</taxon>
    </lineage>
</organism>
<sequence length="70" mass="8166">MISIKNIFTKIKPKKFITKISTTYSFEINPKEIMPFSKITSNFLLANIPLPIITLKRIKIILLNYFSFSL</sequence>
<dbReference type="EMBL" id="CP014871">
    <property type="protein sequence ID" value="ANA43888.1"/>
    <property type="molecule type" value="Genomic_DNA"/>
</dbReference>
<geneLocation type="plasmid" evidence="1 2">
    <name>lpE27</name>
</geneLocation>
<protein>
    <submittedName>
        <fullName evidence="1">Uncharacterized protein</fullName>
    </submittedName>
</protein>
<reference evidence="1 2" key="9">
    <citation type="journal article" date="2016" name="Genome Announc.">
        <title>Chromosome and Plasmids of the Tick-Borne Relapsing Fever Agent Borrelia hermsii.</title>
        <authorList>
            <person name="Barbour A.G."/>
        </authorList>
    </citation>
    <scope>NUCLEOTIDE SEQUENCE [LARGE SCALE GENOMIC DNA]</scope>
    <source>
        <strain evidence="1 2">HS1</strain>
    </source>
</reference>
<reference evidence="1 2" key="7">
    <citation type="journal article" date="1999" name="Mol. Microbiol.">
        <title>The extended promoters for two outer membrane lipoprotein genes of Borrelia spp. uniquely include a T-rich region.</title>
        <authorList>
            <person name="Sohaskey C.D."/>
            <person name="Zuckert W.R."/>
            <person name="Barbour A.G."/>
        </authorList>
    </citation>
    <scope>NUCLEOTIDE SEQUENCE [LARGE SCALE GENOMIC DNA]</scope>
    <source>
        <strain evidence="1 2">HS1</strain>
    </source>
</reference>